<keyword evidence="2" id="KW-0560">Oxidoreductase</keyword>
<proteinExistence type="inferred from homology"/>
<organism evidence="5">
    <name type="scientific">uncultured Acidobacteriota bacterium</name>
    <dbReference type="NCBI Taxonomy" id="171953"/>
    <lineage>
        <taxon>Bacteria</taxon>
        <taxon>Pseudomonadati</taxon>
        <taxon>Acidobacteriota</taxon>
        <taxon>environmental samples</taxon>
    </lineage>
</organism>
<evidence type="ECO:0000259" key="4">
    <source>
        <dbReference type="SMART" id="SM00822"/>
    </source>
</evidence>
<accession>H5SDB7</accession>
<dbReference type="FunFam" id="3.40.50.720:FF:000084">
    <property type="entry name" value="Short-chain dehydrogenase reductase"/>
    <property type="match status" value="1"/>
</dbReference>
<evidence type="ECO:0000256" key="2">
    <source>
        <dbReference type="ARBA" id="ARBA00023002"/>
    </source>
</evidence>
<sequence length="290" mass="32395">MKRARVNDRVILITGASSGIGEATARRLAREGAIVVLAARRRERLERIAEEIAASGGRALAIPTDITVEADRHHLLERTLQAYGRLDALINNAGYGQRGPIECIPIEAIRRNFETNLFALIALTQRVIPILRAQGGGRIVNVSSVAGRIARPFSAVYDATKHAVEAISDGWRGELAPFGIHVIVVQPGFIHTEFLNVANEVSRSVLERSEPYAPFLADLDRWYERWRRWAGRPEDVAAIIERALVDEPPRLRYAVPGHARLFLALKRWLPEGLFDRVLRRQMGLIPRSSS</sequence>
<dbReference type="Pfam" id="PF00106">
    <property type="entry name" value="adh_short"/>
    <property type="match status" value="1"/>
</dbReference>
<dbReference type="InterPro" id="IPR036291">
    <property type="entry name" value="NAD(P)-bd_dom_sf"/>
</dbReference>
<dbReference type="EMBL" id="AP011679">
    <property type="protein sequence ID" value="BAL54153.1"/>
    <property type="molecule type" value="Genomic_DNA"/>
</dbReference>
<gene>
    <name evidence="5" type="ORF">HGMM_F13B08C11</name>
</gene>
<comment type="similarity">
    <text evidence="1 3">Belongs to the short-chain dehydrogenases/reductases (SDR) family.</text>
</comment>
<dbReference type="GO" id="GO:0016020">
    <property type="term" value="C:membrane"/>
    <property type="evidence" value="ECO:0007669"/>
    <property type="project" value="TreeGrafter"/>
</dbReference>
<dbReference type="InterPro" id="IPR057326">
    <property type="entry name" value="KR_dom"/>
</dbReference>
<evidence type="ECO:0000256" key="3">
    <source>
        <dbReference type="RuleBase" id="RU000363"/>
    </source>
</evidence>
<dbReference type="PANTHER" id="PTHR44196">
    <property type="entry name" value="DEHYDROGENASE/REDUCTASE SDR FAMILY MEMBER 7B"/>
    <property type="match status" value="1"/>
</dbReference>
<dbReference type="GO" id="GO:0016491">
    <property type="term" value="F:oxidoreductase activity"/>
    <property type="evidence" value="ECO:0007669"/>
    <property type="project" value="UniProtKB-KW"/>
</dbReference>
<dbReference type="SUPFAM" id="SSF51735">
    <property type="entry name" value="NAD(P)-binding Rossmann-fold domains"/>
    <property type="match status" value="1"/>
</dbReference>
<evidence type="ECO:0000256" key="1">
    <source>
        <dbReference type="ARBA" id="ARBA00006484"/>
    </source>
</evidence>
<dbReference type="AlphaFoldDB" id="H5SDB7"/>
<evidence type="ECO:0000313" key="5">
    <source>
        <dbReference type="EMBL" id="BAL54153.1"/>
    </source>
</evidence>
<dbReference type="PRINTS" id="PR00080">
    <property type="entry name" value="SDRFAMILY"/>
</dbReference>
<dbReference type="Gene3D" id="3.40.50.720">
    <property type="entry name" value="NAD(P)-binding Rossmann-like Domain"/>
    <property type="match status" value="1"/>
</dbReference>
<reference evidence="5" key="2">
    <citation type="journal article" date="2012" name="PLoS ONE">
        <title>A Deeply Branching Thermophilic Bacterium with an Ancient Acetyl-CoA Pathway Dominates a Subsurface Ecosystem.</title>
        <authorList>
            <person name="Takami H."/>
            <person name="Noguchi H."/>
            <person name="Takaki Y."/>
            <person name="Uchiyama I."/>
            <person name="Toyoda A."/>
            <person name="Nishi S."/>
            <person name="Chee G.-J."/>
            <person name="Arai W."/>
            <person name="Nunoura T."/>
            <person name="Itoh T."/>
            <person name="Hattori M."/>
            <person name="Takai K."/>
        </authorList>
    </citation>
    <scope>NUCLEOTIDE SEQUENCE</scope>
</reference>
<dbReference type="InterPro" id="IPR002347">
    <property type="entry name" value="SDR_fam"/>
</dbReference>
<feature type="domain" description="Ketoreductase" evidence="4">
    <location>
        <begin position="9"/>
        <end position="225"/>
    </location>
</feature>
<dbReference type="PANTHER" id="PTHR44196:SF1">
    <property type="entry name" value="DEHYDROGENASE_REDUCTASE SDR FAMILY MEMBER 7B"/>
    <property type="match status" value="1"/>
</dbReference>
<reference evidence="5" key="1">
    <citation type="journal article" date="2005" name="Environ. Microbiol.">
        <title>Genetic and functional properties of uncultivated thermophilic crenarchaeotes from a subsurface gold mine as revealed by analysis of genome fragments.</title>
        <authorList>
            <person name="Nunoura T."/>
            <person name="Hirayama H."/>
            <person name="Takami H."/>
            <person name="Oida H."/>
            <person name="Nishi S."/>
            <person name="Shimamura S."/>
            <person name="Suzuki Y."/>
            <person name="Inagaki F."/>
            <person name="Takai K."/>
            <person name="Nealson K.H."/>
            <person name="Horikoshi K."/>
        </authorList>
    </citation>
    <scope>NUCLEOTIDE SEQUENCE</scope>
</reference>
<dbReference type="SMART" id="SM00822">
    <property type="entry name" value="PKS_KR"/>
    <property type="match status" value="1"/>
</dbReference>
<dbReference type="PRINTS" id="PR00081">
    <property type="entry name" value="GDHRDH"/>
</dbReference>
<protein>
    <submittedName>
        <fullName evidence="5">Short-chain dehydrogenase/reductase</fullName>
    </submittedName>
</protein>
<dbReference type="CDD" id="cd05374">
    <property type="entry name" value="17beta-HSD-like_SDR_c"/>
    <property type="match status" value="1"/>
</dbReference>
<name>H5SDB7_9BACT</name>